<accession>A0A8K0UZN6</accession>
<comment type="caution">
    <text evidence="1">The sequence shown here is derived from an EMBL/GenBank/DDBJ whole genome shotgun (WGS) entry which is preliminary data.</text>
</comment>
<dbReference type="Proteomes" id="UP000659047">
    <property type="component" value="Unassembled WGS sequence"/>
</dbReference>
<dbReference type="EMBL" id="JAEPBH010000001">
    <property type="protein sequence ID" value="MBK4713798.1"/>
    <property type="molecule type" value="Genomic_DNA"/>
</dbReference>
<evidence type="ECO:0000313" key="2">
    <source>
        <dbReference type="Proteomes" id="UP000659047"/>
    </source>
</evidence>
<evidence type="ECO:0000313" key="1">
    <source>
        <dbReference type="EMBL" id="MBK4713798.1"/>
    </source>
</evidence>
<name>A0A8K0UZN6_9ENTR</name>
<proteinExistence type="predicted"/>
<gene>
    <name evidence="1" type="ORF">JJB97_00315</name>
</gene>
<reference evidence="1" key="1">
    <citation type="submission" date="2021-01" db="EMBL/GenBank/DDBJ databases">
        <title>Intestinitalea alba gen. nov., sp. nov., a novel genus of the family Enterobacteriaceae, isolated from the gut of the plastic-eating mealworm Tenebrio molitor L.</title>
        <authorList>
            <person name="Yang Y."/>
        </authorList>
    </citation>
    <scope>NUCLEOTIDE SEQUENCE</scope>
    <source>
        <strain evidence="1">BIT-L3</strain>
    </source>
</reference>
<protein>
    <submittedName>
        <fullName evidence="1">Uncharacterized protein</fullName>
    </submittedName>
</protein>
<organism evidence="1 2">
    <name type="scientific">Tenebrionibacter intestinalis</name>
    <dbReference type="NCBI Taxonomy" id="2799638"/>
    <lineage>
        <taxon>Bacteria</taxon>
        <taxon>Pseudomonadati</taxon>
        <taxon>Pseudomonadota</taxon>
        <taxon>Gammaproteobacteria</taxon>
        <taxon>Enterobacterales</taxon>
        <taxon>Enterobacteriaceae</taxon>
        <taxon>Tenebrionibacter/Tenebrionicola group</taxon>
        <taxon>Tenebrionibacter</taxon>
    </lineage>
</organism>
<keyword evidence="2" id="KW-1185">Reference proteome</keyword>
<sequence>MERTRQPQADYLAVSANFVMAQAPAKRAAMARFARSSEASFVTGL</sequence>
<dbReference type="RefSeq" id="WP_238711785.1">
    <property type="nucleotide sequence ID" value="NZ_JAEPBH010000001.1"/>
</dbReference>
<dbReference type="AlphaFoldDB" id="A0A8K0UZN6"/>